<organism evidence="3 4">
    <name type="scientific">Dokdonia ponticola</name>
    <dbReference type="NCBI Taxonomy" id="2041041"/>
    <lineage>
        <taxon>Bacteria</taxon>
        <taxon>Pseudomonadati</taxon>
        <taxon>Bacteroidota</taxon>
        <taxon>Flavobacteriia</taxon>
        <taxon>Flavobacteriales</taxon>
        <taxon>Flavobacteriaceae</taxon>
        <taxon>Dokdonia</taxon>
    </lineage>
</organism>
<keyword evidence="2" id="KW-0472">Membrane</keyword>
<proteinExistence type="predicted"/>
<sequence length="165" mass="18180">MKEQISTIDQAPNSSKELLVVGGIILVVALGGFTWYYLSKKKKEQNASDNDANFESDDLTDTSMFNTPPFRPISTNTSVSTSTSTSSSNSTIHIKRGSRHPDVKILQRYLKYYKQPLGRSGPKRDGVDGIFGKLTAKGAQKKLGKTSFTRSDIQSMKNTLKLLGQ</sequence>
<accession>A0ABV9HWV9</accession>
<feature type="transmembrane region" description="Helical" evidence="2">
    <location>
        <begin position="18"/>
        <end position="38"/>
    </location>
</feature>
<feature type="compositionally biased region" description="Low complexity" evidence="1">
    <location>
        <begin position="74"/>
        <end position="91"/>
    </location>
</feature>
<protein>
    <submittedName>
        <fullName evidence="3">Peptidoglycan-binding protein</fullName>
    </submittedName>
</protein>
<dbReference type="EMBL" id="JBHSFV010000002">
    <property type="protein sequence ID" value="MFC4633500.1"/>
    <property type="molecule type" value="Genomic_DNA"/>
</dbReference>
<gene>
    <name evidence="3" type="ORF">ACFO3O_06255</name>
</gene>
<name>A0ABV9HWV9_9FLAO</name>
<feature type="region of interest" description="Disordered" evidence="1">
    <location>
        <begin position="47"/>
        <end position="97"/>
    </location>
</feature>
<keyword evidence="2" id="KW-0812">Transmembrane</keyword>
<dbReference type="Gene3D" id="1.10.101.10">
    <property type="entry name" value="PGBD-like superfamily/PGBD"/>
    <property type="match status" value="1"/>
</dbReference>
<dbReference type="Proteomes" id="UP001596043">
    <property type="component" value="Unassembled WGS sequence"/>
</dbReference>
<dbReference type="InterPro" id="IPR036366">
    <property type="entry name" value="PGBDSf"/>
</dbReference>
<evidence type="ECO:0000256" key="2">
    <source>
        <dbReference type="SAM" id="Phobius"/>
    </source>
</evidence>
<evidence type="ECO:0000313" key="3">
    <source>
        <dbReference type="EMBL" id="MFC4633500.1"/>
    </source>
</evidence>
<evidence type="ECO:0000313" key="4">
    <source>
        <dbReference type="Proteomes" id="UP001596043"/>
    </source>
</evidence>
<comment type="caution">
    <text evidence="3">The sequence shown here is derived from an EMBL/GenBank/DDBJ whole genome shotgun (WGS) entry which is preliminary data.</text>
</comment>
<reference evidence="4" key="1">
    <citation type="journal article" date="2019" name="Int. J. Syst. Evol. Microbiol.">
        <title>The Global Catalogue of Microorganisms (GCM) 10K type strain sequencing project: providing services to taxonomists for standard genome sequencing and annotation.</title>
        <authorList>
            <consortium name="The Broad Institute Genomics Platform"/>
            <consortium name="The Broad Institute Genome Sequencing Center for Infectious Disease"/>
            <person name="Wu L."/>
            <person name="Ma J."/>
        </authorList>
    </citation>
    <scope>NUCLEOTIDE SEQUENCE [LARGE SCALE GENOMIC DNA]</scope>
    <source>
        <strain evidence="4">YJ-61-S</strain>
    </source>
</reference>
<evidence type="ECO:0000256" key="1">
    <source>
        <dbReference type="SAM" id="MobiDB-lite"/>
    </source>
</evidence>
<dbReference type="RefSeq" id="WP_379977707.1">
    <property type="nucleotide sequence ID" value="NZ_JBHSFV010000002.1"/>
</dbReference>
<keyword evidence="4" id="KW-1185">Reference proteome</keyword>
<keyword evidence="2" id="KW-1133">Transmembrane helix</keyword>